<dbReference type="GO" id="GO:0051537">
    <property type="term" value="F:2 iron, 2 sulfur cluster binding"/>
    <property type="evidence" value="ECO:0007669"/>
    <property type="project" value="UniProtKB-UniRule"/>
</dbReference>
<dbReference type="Proteomes" id="UP000005741">
    <property type="component" value="Chromosome"/>
</dbReference>
<dbReference type="GO" id="GO:0000287">
    <property type="term" value="F:magnesium ion binding"/>
    <property type="evidence" value="ECO:0007669"/>
    <property type="project" value="UniProtKB-UniRule"/>
</dbReference>
<feature type="modified residue" description="N6-carboxylysine" evidence="15">
    <location>
        <position position="123"/>
    </location>
</feature>
<comment type="subunit">
    <text evidence="15">Homodimer.</text>
</comment>
<dbReference type="FunCoup" id="H1Z030">
    <property type="interactions" value="175"/>
</dbReference>
<dbReference type="PROSITE" id="PS00886">
    <property type="entry name" value="ILVD_EDD_1"/>
    <property type="match status" value="1"/>
</dbReference>
<dbReference type="SUPFAM" id="SSF52016">
    <property type="entry name" value="LeuD/IlvD-like"/>
    <property type="match status" value="1"/>
</dbReference>
<evidence type="ECO:0000256" key="4">
    <source>
        <dbReference type="ARBA" id="ARBA00022714"/>
    </source>
</evidence>
<keyword evidence="4 15" id="KW-0001">2Fe-2S</keyword>
<feature type="binding site" description="via carbamate group" evidence="15">
    <location>
        <position position="123"/>
    </location>
    <ligand>
        <name>Mg(2+)</name>
        <dbReference type="ChEBI" id="CHEBI:18420"/>
    </ligand>
</feature>
<evidence type="ECO:0000256" key="8">
    <source>
        <dbReference type="ARBA" id="ARBA00023014"/>
    </source>
</evidence>
<dbReference type="GO" id="GO:0005829">
    <property type="term" value="C:cytosol"/>
    <property type="evidence" value="ECO:0007669"/>
    <property type="project" value="TreeGrafter"/>
</dbReference>
<dbReference type="PANTHER" id="PTHR43661">
    <property type="entry name" value="D-XYLONATE DEHYDRATASE"/>
    <property type="match status" value="1"/>
</dbReference>
<dbReference type="STRING" id="937775.Metlim_1126"/>
<dbReference type="PANTHER" id="PTHR43661:SF3">
    <property type="entry name" value="D-XYLONATE DEHYDRATASE YAGF-RELATED"/>
    <property type="match status" value="1"/>
</dbReference>
<keyword evidence="8 15" id="KW-0411">Iron-sulfur</keyword>
<feature type="domain" description="Dihydroxy-acid/6-phosphogluconate dehydratase C-terminal" evidence="17">
    <location>
        <begin position="358"/>
        <end position="546"/>
    </location>
</feature>
<evidence type="ECO:0000256" key="3">
    <source>
        <dbReference type="ARBA" id="ARBA00022605"/>
    </source>
</evidence>
<comment type="similarity">
    <text evidence="2 15">Belongs to the IlvD/Edd family.</text>
</comment>
<keyword evidence="9 15" id="KW-0456">Lyase</keyword>
<dbReference type="InterPro" id="IPR004404">
    <property type="entry name" value="DihydroxyA_deHydtase"/>
</dbReference>
<evidence type="ECO:0000256" key="1">
    <source>
        <dbReference type="ARBA" id="ARBA00001946"/>
    </source>
</evidence>
<dbReference type="PROSITE" id="PS00887">
    <property type="entry name" value="ILVD_EDD_2"/>
    <property type="match status" value="1"/>
</dbReference>
<evidence type="ECO:0000256" key="14">
    <source>
        <dbReference type="ARBA" id="ARBA00029490"/>
    </source>
</evidence>
<evidence type="ECO:0000256" key="6">
    <source>
        <dbReference type="ARBA" id="ARBA00022842"/>
    </source>
</evidence>
<proteinExistence type="inferred from homology"/>
<comment type="pathway">
    <text evidence="13 15">Amino-acid biosynthesis; L-isoleucine biosynthesis; L-isoleucine from 2-oxobutanoate: step 3/4.</text>
</comment>
<evidence type="ECO:0000256" key="5">
    <source>
        <dbReference type="ARBA" id="ARBA00022723"/>
    </source>
</evidence>
<dbReference type="GO" id="GO:0009097">
    <property type="term" value="P:isoleucine biosynthetic process"/>
    <property type="evidence" value="ECO:0007669"/>
    <property type="project" value="UniProtKB-UniRule"/>
</dbReference>
<evidence type="ECO:0000256" key="7">
    <source>
        <dbReference type="ARBA" id="ARBA00023004"/>
    </source>
</evidence>
<comment type="catalytic activity">
    <reaction evidence="15">
        <text>(2R,3R)-2,3-dihydroxy-3-methylpentanoate = (S)-3-methyl-2-oxopentanoate + H2O</text>
        <dbReference type="Rhea" id="RHEA:27694"/>
        <dbReference type="ChEBI" id="CHEBI:15377"/>
        <dbReference type="ChEBI" id="CHEBI:35146"/>
        <dbReference type="ChEBI" id="CHEBI:49258"/>
        <dbReference type="EC" id="4.2.1.9"/>
    </reaction>
</comment>
<accession>H1Z030</accession>
<keyword evidence="5 15" id="KW-0479">Metal-binding</keyword>
<keyword evidence="10 15" id="KW-0100">Branched-chain amino acid biosynthesis</keyword>
<dbReference type="GO" id="GO:0009099">
    <property type="term" value="P:L-valine biosynthetic process"/>
    <property type="evidence" value="ECO:0007669"/>
    <property type="project" value="UniProtKB-UniRule"/>
</dbReference>
<dbReference type="InterPro" id="IPR042096">
    <property type="entry name" value="Dihydro-acid_dehy_C"/>
</dbReference>
<comment type="catalytic activity">
    <reaction evidence="11">
        <text>(2R)-2,3-dihydroxy-3-methylbutanoate = 3-methyl-2-oxobutanoate + H2O</text>
        <dbReference type="Rhea" id="RHEA:24809"/>
        <dbReference type="ChEBI" id="CHEBI:11851"/>
        <dbReference type="ChEBI" id="CHEBI:15377"/>
        <dbReference type="ChEBI" id="CHEBI:49072"/>
        <dbReference type="EC" id="4.2.1.9"/>
    </reaction>
    <physiologicalReaction direction="left-to-right" evidence="11">
        <dbReference type="Rhea" id="RHEA:24810"/>
    </physiologicalReaction>
</comment>
<keyword evidence="3 15" id="KW-0028">Amino-acid biosynthesis</keyword>
<comment type="pathway">
    <text evidence="12 15">Amino-acid biosynthesis; L-valine biosynthesis; L-valine from pyruvate: step 3/4.</text>
</comment>
<evidence type="ECO:0000313" key="18">
    <source>
        <dbReference type="EMBL" id="EHQ35237.1"/>
    </source>
</evidence>
<keyword evidence="7 15" id="KW-0408">Iron</keyword>
<feature type="active site" description="Proton acceptor" evidence="15">
    <location>
        <position position="466"/>
    </location>
</feature>
<evidence type="ECO:0000256" key="2">
    <source>
        <dbReference type="ARBA" id="ARBA00006486"/>
    </source>
</evidence>
<evidence type="ECO:0000256" key="13">
    <source>
        <dbReference type="ARBA" id="ARBA00029437"/>
    </source>
</evidence>
<comment type="function">
    <text evidence="15">Functions in the biosynthesis of branched-chain amino acids. Catalyzes the dehydration of (2R,3R)-2,3-dihydroxy-3-methylpentanoate (2,3-dihydroxy-3-methylvalerate) into 2-oxo-3-methylpentanoate (2-oxo-3-methylvalerate) and of (2R)-2,3-dihydroxy-3-methylbutanoate (2,3-dihydroxyisovalerate) into 2-oxo-3-methylbutanoate (2-oxoisovalerate), the penultimate precursor to L-isoleucine and L-valine, respectively.</text>
</comment>
<feature type="binding site" evidence="15">
    <location>
        <position position="122"/>
    </location>
    <ligand>
        <name>Mg(2+)</name>
        <dbReference type="ChEBI" id="CHEBI:18420"/>
    </ligand>
</feature>
<dbReference type="SUPFAM" id="SSF143975">
    <property type="entry name" value="IlvD/EDD N-terminal domain-like"/>
    <property type="match status" value="1"/>
</dbReference>
<dbReference type="InterPro" id="IPR056740">
    <property type="entry name" value="ILV_EDD_C"/>
</dbReference>
<dbReference type="GO" id="GO:0004160">
    <property type="term" value="F:dihydroxy-acid dehydratase activity"/>
    <property type="evidence" value="ECO:0007669"/>
    <property type="project" value="UniProtKB-UniRule"/>
</dbReference>
<dbReference type="FunFam" id="3.50.30.80:FF:000001">
    <property type="entry name" value="Dihydroxy-acid dehydratase"/>
    <property type="match status" value="1"/>
</dbReference>
<comment type="cofactor">
    <cofactor evidence="15">
        <name>[2Fe-2S] cluster</name>
        <dbReference type="ChEBI" id="CHEBI:190135"/>
    </cofactor>
    <text evidence="15">Binds 1 [2Fe-2S] cluster per subunit. This cluster acts as a Lewis acid cofactor.</text>
</comment>
<keyword evidence="19" id="KW-1185">Reference proteome</keyword>
<evidence type="ECO:0000313" key="19">
    <source>
        <dbReference type="Proteomes" id="UP000005741"/>
    </source>
</evidence>
<feature type="binding site" evidence="15">
    <location>
        <position position="441"/>
    </location>
    <ligand>
        <name>Mg(2+)</name>
        <dbReference type="ChEBI" id="CHEBI:18420"/>
    </ligand>
</feature>
<evidence type="ECO:0000256" key="11">
    <source>
        <dbReference type="ARBA" id="ARBA00029304"/>
    </source>
</evidence>
<keyword evidence="6 15" id="KW-0460">Magnesium</keyword>
<evidence type="ECO:0000256" key="15">
    <source>
        <dbReference type="HAMAP-Rule" id="MF_00012"/>
    </source>
</evidence>
<dbReference type="HOGENOM" id="CLU_014271_4_2_2"/>
<dbReference type="AlphaFoldDB" id="H1Z030"/>
<gene>
    <name evidence="15" type="primary">ilvD</name>
    <name evidence="18" type="ORF">Metlim_1126</name>
</gene>
<dbReference type="Pfam" id="PF00920">
    <property type="entry name" value="ILVD_EDD_N"/>
    <property type="match status" value="1"/>
</dbReference>
<dbReference type="NCBIfam" id="TIGR00110">
    <property type="entry name" value="ilvD"/>
    <property type="match status" value="1"/>
</dbReference>
<dbReference type="InterPro" id="IPR000581">
    <property type="entry name" value="ILV_EDD_N"/>
</dbReference>
<dbReference type="InterPro" id="IPR037237">
    <property type="entry name" value="IlvD/EDD_N"/>
</dbReference>
<organism evidence="18 19">
    <name type="scientific">Methanoplanus limicola DSM 2279</name>
    <dbReference type="NCBI Taxonomy" id="937775"/>
    <lineage>
        <taxon>Archaea</taxon>
        <taxon>Methanobacteriati</taxon>
        <taxon>Methanobacteriota</taxon>
        <taxon>Stenosarchaea group</taxon>
        <taxon>Methanomicrobia</taxon>
        <taxon>Methanomicrobiales</taxon>
        <taxon>Methanomicrobiaceae</taxon>
        <taxon>Methanoplanus</taxon>
    </lineage>
</organism>
<dbReference type="InterPro" id="IPR020558">
    <property type="entry name" value="DiOHA_6PGluconate_deHydtase_CS"/>
</dbReference>
<name>H1Z030_9EURY</name>
<dbReference type="Gene3D" id="3.50.30.80">
    <property type="entry name" value="IlvD/EDD C-terminal domain-like"/>
    <property type="match status" value="1"/>
</dbReference>
<comment type="caution">
    <text evidence="15">Lacks conserved residue(s) required for the propagation of feature annotation.</text>
</comment>
<dbReference type="UniPathway" id="UPA00049">
    <property type="reaction ID" value="UER00061"/>
</dbReference>
<dbReference type="UniPathway" id="UPA00047">
    <property type="reaction ID" value="UER00057"/>
</dbReference>
<reference evidence="18 19" key="1">
    <citation type="submission" date="2011-10" db="EMBL/GenBank/DDBJ databases">
        <title>The Improved High-Quality Draft genome of Methanoplanus limicola DSM 2279.</title>
        <authorList>
            <consortium name="US DOE Joint Genome Institute (JGI-PGF)"/>
            <person name="Lucas S."/>
            <person name="Copeland A."/>
            <person name="Lapidus A."/>
            <person name="Glavina del Rio T."/>
            <person name="Dalin E."/>
            <person name="Tice H."/>
            <person name="Bruce D."/>
            <person name="Goodwin L."/>
            <person name="Pitluck S."/>
            <person name="Peters L."/>
            <person name="Mikhailova N."/>
            <person name="Lu M."/>
            <person name="Kyrpides N."/>
            <person name="Mavromatis K."/>
            <person name="Ivanova N."/>
            <person name="Markowitz V."/>
            <person name="Cheng J.-F."/>
            <person name="Hugenholtz P."/>
            <person name="Woyke T."/>
            <person name="Wu D."/>
            <person name="Wirth R."/>
            <person name="Brambilla E.-M."/>
            <person name="Klenk H.-P."/>
            <person name="Eisen J.A."/>
        </authorList>
    </citation>
    <scope>NUCLEOTIDE SEQUENCE [LARGE SCALE GENOMIC DNA]</scope>
    <source>
        <strain evidence="18 19">DSM 2279</strain>
    </source>
</reference>
<dbReference type="PATRIC" id="fig|937775.9.peg.1292"/>
<evidence type="ECO:0000256" key="12">
    <source>
        <dbReference type="ARBA" id="ARBA00029436"/>
    </source>
</evidence>
<evidence type="ECO:0000256" key="9">
    <source>
        <dbReference type="ARBA" id="ARBA00023239"/>
    </source>
</evidence>
<evidence type="ECO:0000259" key="16">
    <source>
        <dbReference type="Pfam" id="PF00920"/>
    </source>
</evidence>
<feature type="binding site" evidence="15">
    <location>
        <position position="80"/>
    </location>
    <ligand>
        <name>Mg(2+)</name>
        <dbReference type="ChEBI" id="CHEBI:18420"/>
    </ligand>
</feature>
<dbReference type="EMBL" id="CM001436">
    <property type="protein sequence ID" value="EHQ35237.1"/>
    <property type="molecule type" value="Genomic_DNA"/>
</dbReference>
<dbReference type="InParanoid" id="H1Z030"/>
<evidence type="ECO:0000259" key="17">
    <source>
        <dbReference type="Pfam" id="PF24877"/>
    </source>
</evidence>
<dbReference type="NCBIfam" id="NF002068">
    <property type="entry name" value="PRK00911.1"/>
    <property type="match status" value="1"/>
</dbReference>
<protein>
    <recommendedName>
        <fullName evidence="14 15">Dihydroxy-acid dehydratase</fullName>
        <shortName evidence="15">DAD</shortName>
        <ecNumber evidence="14 15">4.2.1.9</ecNumber>
    </recommendedName>
</protein>
<sequence>MNMRSDEVKSGYARAPNRSLIRALGITENEMHKPFIGVANSWNDIVPGHINLRLVAGRVREGIAAEGGVPFEFNTIGICDGIAMGHEGMRYSLPSRENIADSVELMIQAHRFDGLVCICTCDKIVPGMLMAAARCNIPAIVITGGNMLPGYHEGCEVSLTDVFEGVGKVAAGSMTEDELFEIECDAMPGCGSCQGLYTANTMACMTEAMGMSLPGCAAIPAVDAAKMRIAYETGRRSVQLVKDDIKPRDIITMQSMRNAVRVDMALGGSTNTVLHLMAIATEAELPFNLEDFNKVGDVVPHICAMQPGGPHSMQTLHRSGGIPAVFKQIERYLEDTMTVSGISVQAIADSVKYLNEAVIKCPDSPEHAGGGLRILKGSLAPSGCVIKCAAVNDDMWRHRGPARVFEGEMDAMDAILAKKISEGDVIVIRYEGPKGGPGMPEMLSPTSALMGLGYTKVALITDGRFSGGTRGPCIGHVAPEAAAGGPIGIVEEGDEIEIDLFERRLDLNISEDEMKSRLDNFRPLKKDLKGVLARYSKMVGQADKGAVTE</sequence>
<dbReference type="Pfam" id="PF24877">
    <property type="entry name" value="ILV_EDD_C"/>
    <property type="match status" value="1"/>
</dbReference>
<dbReference type="EC" id="4.2.1.9" evidence="14 15"/>
<evidence type="ECO:0000256" key="10">
    <source>
        <dbReference type="ARBA" id="ARBA00023304"/>
    </source>
</evidence>
<comment type="cofactor">
    <cofactor evidence="1 15">
        <name>Mg(2+)</name>
        <dbReference type="ChEBI" id="CHEBI:18420"/>
    </cofactor>
</comment>
<dbReference type="HAMAP" id="MF_00012">
    <property type="entry name" value="IlvD"/>
    <property type="match status" value="1"/>
</dbReference>
<feature type="domain" description="Dihydroxy-acid/6-phosphogluconate dehydratase N-terminal" evidence="16">
    <location>
        <begin position="33"/>
        <end position="344"/>
    </location>
</feature>